<dbReference type="PANTHER" id="PTHR32063">
    <property type="match status" value="1"/>
</dbReference>
<organism evidence="2 3">
    <name type="scientific">Halomonas marinisediminis</name>
    <dbReference type="NCBI Taxonomy" id="2546095"/>
    <lineage>
        <taxon>Bacteria</taxon>
        <taxon>Pseudomonadati</taxon>
        <taxon>Pseudomonadota</taxon>
        <taxon>Gammaproteobacteria</taxon>
        <taxon>Oceanospirillales</taxon>
        <taxon>Halomonadaceae</taxon>
        <taxon>Halomonas</taxon>
    </lineage>
</organism>
<reference evidence="2 3" key="1">
    <citation type="submission" date="2019-03" db="EMBL/GenBank/DDBJ databases">
        <title>Halomonas marinisediminis sp. nov., a moderately halophilic bacterium isolated from the Bohai Gulf.</title>
        <authorList>
            <person name="Ji X."/>
        </authorList>
    </citation>
    <scope>NUCLEOTIDE SEQUENCE [LARGE SCALE GENOMIC DNA]</scope>
    <source>
        <strain evidence="2 3">204</strain>
    </source>
</reference>
<sequence length="97" mass="10625">FVTLSRTYGPQNVNRFNLFNTVSINGAAKPGFSSGDAISAIERVAETLPNEYSVEFSGLTREEIASSGQAGIIFILSIIFVYFLLSAQYESYLLPFS</sequence>
<accession>A0ABY2D2G1</accession>
<feature type="non-terminal residue" evidence="2">
    <location>
        <position position="1"/>
    </location>
</feature>
<protein>
    <submittedName>
        <fullName evidence="2">Uncharacterized protein</fullName>
    </submittedName>
</protein>
<name>A0ABY2D2G1_9GAMM</name>
<proteinExistence type="predicted"/>
<gene>
    <name evidence="2" type="ORF">E0702_16745</name>
</gene>
<dbReference type="Pfam" id="PF00873">
    <property type="entry name" value="ACR_tran"/>
    <property type="match status" value="1"/>
</dbReference>
<keyword evidence="3" id="KW-1185">Reference proteome</keyword>
<dbReference type="SUPFAM" id="SSF82693">
    <property type="entry name" value="Multidrug efflux transporter AcrB pore domain, PN1, PN2, PC1 and PC2 subdomains"/>
    <property type="match status" value="1"/>
</dbReference>
<evidence type="ECO:0000313" key="2">
    <source>
        <dbReference type="EMBL" id="TDA88160.1"/>
    </source>
</evidence>
<dbReference type="Proteomes" id="UP000294823">
    <property type="component" value="Unassembled WGS sequence"/>
</dbReference>
<dbReference type="PANTHER" id="PTHR32063:SF9">
    <property type="entry name" value="SIMILAR TO MULTIDRUG RESISTANCE PROTEIN MEXB"/>
    <property type="match status" value="1"/>
</dbReference>
<evidence type="ECO:0000313" key="3">
    <source>
        <dbReference type="Proteomes" id="UP000294823"/>
    </source>
</evidence>
<evidence type="ECO:0000256" key="1">
    <source>
        <dbReference type="SAM" id="Phobius"/>
    </source>
</evidence>
<dbReference type="InterPro" id="IPR001036">
    <property type="entry name" value="Acrflvin-R"/>
</dbReference>
<dbReference type="Gene3D" id="3.30.70.1440">
    <property type="entry name" value="Multidrug efflux transporter AcrB pore domain"/>
    <property type="match status" value="1"/>
</dbReference>
<dbReference type="EMBL" id="SLTR01000292">
    <property type="protein sequence ID" value="TDA88160.1"/>
    <property type="molecule type" value="Genomic_DNA"/>
</dbReference>
<keyword evidence="1" id="KW-1133">Transmembrane helix</keyword>
<feature type="transmembrane region" description="Helical" evidence="1">
    <location>
        <begin position="70"/>
        <end position="89"/>
    </location>
</feature>
<feature type="non-terminal residue" evidence="2">
    <location>
        <position position="97"/>
    </location>
</feature>
<keyword evidence="1" id="KW-0472">Membrane</keyword>
<keyword evidence="1" id="KW-0812">Transmembrane</keyword>
<comment type="caution">
    <text evidence="2">The sequence shown here is derived from an EMBL/GenBank/DDBJ whole genome shotgun (WGS) entry which is preliminary data.</text>
</comment>